<protein>
    <submittedName>
        <fullName evidence="2">Uncharacterized protein</fullName>
    </submittedName>
</protein>
<evidence type="ECO:0000256" key="1">
    <source>
        <dbReference type="SAM" id="MobiDB-lite"/>
    </source>
</evidence>
<sequence>PRRAGVGRGESPPRLASPLQLSEPQGSPGFLLFLCRLLSPVLRTYARAVAFLDRPSWPQPGRTLPGWTIASPTTPAPPLAWLLGKLRHSQSSLAMVAAPHSPCVPPPWGLCPRSATPALF</sequence>
<dbReference type="AlphaFoldDB" id="A0A8C0EQW7"/>
<dbReference type="Ensembl" id="ENSBOBT00000006833.1">
    <property type="protein sequence ID" value="ENSBOBP00000006661.1"/>
    <property type="gene ID" value="ENSBOBG00000004378.1"/>
</dbReference>
<evidence type="ECO:0000313" key="3">
    <source>
        <dbReference type="Proteomes" id="UP000694567"/>
    </source>
</evidence>
<proteinExistence type="predicted"/>
<dbReference type="Proteomes" id="UP000694567">
    <property type="component" value="Unplaced"/>
</dbReference>
<evidence type="ECO:0000313" key="2">
    <source>
        <dbReference type="Ensembl" id="ENSBOBP00000006661.1"/>
    </source>
</evidence>
<keyword evidence="3" id="KW-1185">Reference proteome</keyword>
<name>A0A8C0EQW7_BUBBB</name>
<reference evidence="2" key="1">
    <citation type="submission" date="2025-08" db="UniProtKB">
        <authorList>
            <consortium name="Ensembl"/>
        </authorList>
    </citation>
    <scope>IDENTIFICATION</scope>
</reference>
<organism evidence="2 3">
    <name type="scientific">Bubo bubo</name>
    <name type="common">Eurasian eagle-owl</name>
    <name type="synonym">Strix bubo</name>
    <dbReference type="NCBI Taxonomy" id="30461"/>
    <lineage>
        <taxon>Eukaryota</taxon>
        <taxon>Metazoa</taxon>
        <taxon>Chordata</taxon>
        <taxon>Craniata</taxon>
        <taxon>Vertebrata</taxon>
        <taxon>Euteleostomi</taxon>
        <taxon>Archelosauria</taxon>
        <taxon>Archosauria</taxon>
        <taxon>Dinosauria</taxon>
        <taxon>Saurischia</taxon>
        <taxon>Theropoda</taxon>
        <taxon>Coelurosauria</taxon>
        <taxon>Aves</taxon>
        <taxon>Neognathae</taxon>
        <taxon>Neoaves</taxon>
        <taxon>Telluraves</taxon>
        <taxon>Strigiformes</taxon>
        <taxon>Strigidae</taxon>
        <taxon>Bubo</taxon>
    </lineage>
</organism>
<reference evidence="2" key="2">
    <citation type="submission" date="2025-09" db="UniProtKB">
        <authorList>
            <consortium name="Ensembl"/>
        </authorList>
    </citation>
    <scope>IDENTIFICATION</scope>
</reference>
<feature type="region of interest" description="Disordered" evidence="1">
    <location>
        <begin position="1"/>
        <end position="23"/>
    </location>
</feature>
<accession>A0A8C0EQW7</accession>